<evidence type="ECO:0000313" key="2">
    <source>
        <dbReference type="Proteomes" id="UP001165042"/>
    </source>
</evidence>
<reference evidence="1" key="1">
    <citation type="submission" date="2023-02" db="EMBL/GenBank/DDBJ databases">
        <title>Actinokineospora globicatena NBRC 15670.</title>
        <authorList>
            <person name="Ichikawa N."/>
            <person name="Sato H."/>
            <person name="Tonouchi N."/>
        </authorList>
    </citation>
    <scope>NUCLEOTIDE SEQUENCE</scope>
    <source>
        <strain evidence="1">NBRC 15670</strain>
    </source>
</reference>
<dbReference type="AlphaFoldDB" id="A0A9W6QVQ0"/>
<sequence length="151" mass="15747">MSELQRLLGATSRLLCEYEAQAPKVVSVSVSPGWSLGAPVKVQIGGYDTDRVEVVAKWAQVLGTDIEVSEYPDHISVYVITSVADPGGNVGVCFYQQWAISDLVRLASWGLWKPTTQAGEPSWTPVPALVAPGPVLAALAADGAAAVGVGA</sequence>
<organism evidence="1 2">
    <name type="scientific">Actinokineospora globicatena</name>
    <dbReference type="NCBI Taxonomy" id="103729"/>
    <lineage>
        <taxon>Bacteria</taxon>
        <taxon>Bacillati</taxon>
        <taxon>Actinomycetota</taxon>
        <taxon>Actinomycetes</taxon>
        <taxon>Pseudonocardiales</taxon>
        <taxon>Pseudonocardiaceae</taxon>
        <taxon>Actinokineospora</taxon>
    </lineage>
</organism>
<dbReference type="EMBL" id="BSSD01000014">
    <property type="protein sequence ID" value="GLW95439.1"/>
    <property type="molecule type" value="Genomic_DNA"/>
</dbReference>
<keyword evidence="2" id="KW-1185">Reference proteome</keyword>
<accession>A0A9W6QVQ0</accession>
<dbReference type="RefSeq" id="WP_285613241.1">
    <property type="nucleotide sequence ID" value="NZ_BSSD01000014.1"/>
</dbReference>
<name>A0A9W6QVQ0_9PSEU</name>
<dbReference type="Proteomes" id="UP001165042">
    <property type="component" value="Unassembled WGS sequence"/>
</dbReference>
<comment type="caution">
    <text evidence="1">The sequence shown here is derived from an EMBL/GenBank/DDBJ whole genome shotgun (WGS) entry which is preliminary data.</text>
</comment>
<protein>
    <submittedName>
        <fullName evidence="1">Uncharacterized protein</fullName>
    </submittedName>
</protein>
<evidence type="ECO:0000313" key="1">
    <source>
        <dbReference type="EMBL" id="GLW95439.1"/>
    </source>
</evidence>
<gene>
    <name evidence="1" type="ORF">Aglo03_62550</name>
</gene>
<proteinExistence type="predicted"/>